<reference evidence="2" key="1">
    <citation type="journal article" date="2024" name="Proc. Natl. Acad. Sci. U.S.A.">
        <title>Extraordinary preservation of gene collinearity over three hundred million years revealed in homosporous lycophytes.</title>
        <authorList>
            <person name="Li C."/>
            <person name="Wickell D."/>
            <person name="Kuo L.Y."/>
            <person name="Chen X."/>
            <person name="Nie B."/>
            <person name="Liao X."/>
            <person name="Peng D."/>
            <person name="Ji J."/>
            <person name="Jenkins J."/>
            <person name="Williams M."/>
            <person name="Shu S."/>
            <person name="Plott C."/>
            <person name="Barry K."/>
            <person name="Rajasekar S."/>
            <person name="Grimwood J."/>
            <person name="Han X."/>
            <person name="Sun S."/>
            <person name="Hou Z."/>
            <person name="He W."/>
            <person name="Dai G."/>
            <person name="Sun C."/>
            <person name="Schmutz J."/>
            <person name="Leebens-Mack J.H."/>
            <person name="Li F.W."/>
            <person name="Wang L."/>
        </authorList>
    </citation>
    <scope>NUCLEOTIDE SEQUENCE [LARGE SCALE GENOMIC DNA]</scope>
    <source>
        <strain evidence="2">cv. PW_Plant_1</strain>
    </source>
</reference>
<dbReference type="Proteomes" id="UP001162992">
    <property type="component" value="Chromosome 2"/>
</dbReference>
<comment type="caution">
    <text evidence="1">The sequence shown here is derived from an EMBL/GenBank/DDBJ whole genome shotgun (WGS) entry which is preliminary data.</text>
</comment>
<accession>A0ACC2EJC3</accession>
<dbReference type="EMBL" id="CM055093">
    <property type="protein sequence ID" value="KAJ7566483.1"/>
    <property type="molecule type" value="Genomic_DNA"/>
</dbReference>
<keyword evidence="2" id="KW-1185">Reference proteome</keyword>
<sequence>MGVTDSFLPYMEEHVGLWPLYCFTLLALLLSACFTLYFLIAPQKTSCPMAMEPLPPEYVGPITPEKLRQYDGSDATKPLLMAIRGRVYDVSGSRDFYGAGGPYAIFAGKDAGRALAKTSFDEKDLTDNLHDLSAEELEALREWEYKFQNMYTKVGYVIKSKGPTEEQEQSNIREETRNVQKHQFESASNLSEEDEPYIQIDQNSVLS</sequence>
<name>A0ACC2EJC3_DIPCM</name>
<evidence type="ECO:0000313" key="2">
    <source>
        <dbReference type="Proteomes" id="UP001162992"/>
    </source>
</evidence>
<organism evidence="1 2">
    <name type="scientific">Diphasiastrum complanatum</name>
    <name type="common">Issler's clubmoss</name>
    <name type="synonym">Lycopodium complanatum</name>
    <dbReference type="NCBI Taxonomy" id="34168"/>
    <lineage>
        <taxon>Eukaryota</taxon>
        <taxon>Viridiplantae</taxon>
        <taxon>Streptophyta</taxon>
        <taxon>Embryophyta</taxon>
        <taxon>Tracheophyta</taxon>
        <taxon>Lycopodiopsida</taxon>
        <taxon>Lycopodiales</taxon>
        <taxon>Lycopodiaceae</taxon>
        <taxon>Lycopodioideae</taxon>
        <taxon>Diphasiastrum</taxon>
    </lineage>
</organism>
<evidence type="ECO:0000313" key="1">
    <source>
        <dbReference type="EMBL" id="KAJ7566483.1"/>
    </source>
</evidence>
<gene>
    <name evidence="1" type="ORF">O6H91_02G105200</name>
</gene>
<protein>
    <submittedName>
        <fullName evidence="1">Uncharacterized protein</fullName>
    </submittedName>
</protein>
<proteinExistence type="predicted"/>